<accession>A0A2P2P6D7</accession>
<protein>
    <submittedName>
        <fullName evidence="1">Uncharacterized protein</fullName>
    </submittedName>
</protein>
<organism evidence="1">
    <name type="scientific">Rhizophora mucronata</name>
    <name type="common">Asiatic mangrove</name>
    <dbReference type="NCBI Taxonomy" id="61149"/>
    <lineage>
        <taxon>Eukaryota</taxon>
        <taxon>Viridiplantae</taxon>
        <taxon>Streptophyta</taxon>
        <taxon>Embryophyta</taxon>
        <taxon>Tracheophyta</taxon>
        <taxon>Spermatophyta</taxon>
        <taxon>Magnoliopsida</taxon>
        <taxon>eudicotyledons</taxon>
        <taxon>Gunneridae</taxon>
        <taxon>Pentapetalae</taxon>
        <taxon>rosids</taxon>
        <taxon>fabids</taxon>
        <taxon>Malpighiales</taxon>
        <taxon>Rhizophoraceae</taxon>
        <taxon>Rhizophora</taxon>
    </lineage>
</organism>
<reference evidence="1" key="1">
    <citation type="submission" date="2018-02" db="EMBL/GenBank/DDBJ databases">
        <title>Rhizophora mucronata_Transcriptome.</title>
        <authorList>
            <person name="Meera S.P."/>
            <person name="Sreeshan A."/>
            <person name="Augustine A."/>
        </authorList>
    </citation>
    <scope>NUCLEOTIDE SEQUENCE</scope>
    <source>
        <tissue evidence="1">Leaf</tissue>
    </source>
</reference>
<dbReference type="AlphaFoldDB" id="A0A2P2P6D7"/>
<dbReference type="EMBL" id="GGEC01069816">
    <property type="protein sequence ID" value="MBX50300.1"/>
    <property type="molecule type" value="Transcribed_RNA"/>
</dbReference>
<name>A0A2P2P6D7_RHIMU</name>
<evidence type="ECO:0000313" key="1">
    <source>
        <dbReference type="EMBL" id="MBX50300.1"/>
    </source>
</evidence>
<sequence length="67" mass="7808">MNIPKSQTKTTRAVCRHFSAKILKKQEHVILRELLITDHTSNTQSLLQSFIYSFKGFIVQETFIDIL</sequence>
<proteinExistence type="predicted"/>